<dbReference type="OrthoDB" id="9808017at2"/>
<name>A0A1G5RYD3_9FIRM</name>
<dbReference type="PANTHER" id="PTHR33169">
    <property type="entry name" value="PADR-FAMILY TRANSCRIPTIONAL REGULATOR"/>
    <property type="match status" value="1"/>
</dbReference>
<feature type="domain" description="Transcription regulator PadR N-terminal" evidence="1">
    <location>
        <begin position="14"/>
        <end position="82"/>
    </location>
</feature>
<dbReference type="PANTHER" id="PTHR33169:SF24">
    <property type="entry name" value="TRANSCRIPTIONAL REGULATOR, PADR FAMILY"/>
    <property type="match status" value="1"/>
</dbReference>
<reference evidence="2 3" key="1">
    <citation type="submission" date="2016-10" db="EMBL/GenBank/DDBJ databases">
        <authorList>
            <person name="de Groot N.N."/>
        </authorList>
    </citation>
    <scope>NUCLEOTIDE SEQUENCE [LARGE SCALE GENOMIC DNA]</scope>
    <source>
        <strain evidence="2 3">DSM 2784</strain>
    </source>
</reference>
<gene>
    <name evidence="2" type="ORF">SAMN03080599_01606</name>
</gene>
<sequence>MNIQFKKGVLELCVLSILSHRDCYGYELVQEISKNITISEGTIYPLLRRLMEDGMFTTYLKESSEGPPRKYYTLTERGRQEQAALAAEWRRFVTGVNLIVEGDHGK</sequence>
<dbReference type="InterPro" id="IPR052509">
    <property type="entry name" value="Metal_resp_DNA-bind_regulator"/>
</dbReference>
<dbReference type="SUPFAM" id="SSF46785">
    <property type="entry name" value="Winged helix' DNA-binding domain"/>
    <property type="match status" value="1"/>
</dbReference>
<keyword evidence="3" id="KW-1185">Reference proteome</keyword>
<evidence type="ECO:0000259" key="1">
    <source>
        <dbReference type="Pfam" id="PF03551"/>
    </source>
</evidence>
<dbReference type="AlphaFoldDB" id="A0A1G5RYD3"/>
<dbReference type="Gene3D" id="1.10.10.10">
    <property type="entry name" value="Winged helix-like DNA-binding domain superfamily/Winged helix DNA-binding domain"/>
    <property type="match status" value="1"/>
</dbReference>
<dbReference type="RefSeq" id="WP_092590384.1">
    <property type="nucleotide sequence ID" value="NZ_FMWL01000006.1"/>
</dbReference>
<accession>A0A1G5RYD3</accession>
<organism evidence="2 3">
    <name type="scientific">Acidaminobacter hydrogenoformans DSM 2784</name>
    <dbReference type="NCBI Taxonomy" id="1120920"/>
    <lineage>
        <taxon>Bacteria</taxon>
        <taxon>Bacillati</taxon>
        <taxon>Bacillota</taxon>
        <taxon>Clostridia</taxon>
        <taxon>Peptostreptococcales</taxon>
        <taxon>Acidaminobacteraceae</taxon>
        <taxon>Acidaminobacter</taxon>
    </lineage>
</organism>
<dbReference type="Proteomes" id="UP000199208">
    <property type="component" value="Unassembled WGS sequence"/>
</dbReference>
<evidence type="ECO:0000313" key="3">
    <source>
        <dbReference type="Proteomes" id="UP000199208"/>
    </source>
</evidence>
<dbReference type="InterPro" id="IPR036390">
    <property type="entry name" value="WH_DNA-bd_sf"/>
</dbReference>
<dbReference type="STRING" id="1120920.SAMN03080599_01606"/>
<dbReference type="InterPro" id="IPR005149">
    <property type="entry name" value="Tscrpt_reg_PadR_N"/>
</dbReference>
<protein>
    <submittedName>
        <fullName evidence="2">Transcriptional regulator, PadR family</fullName>
    </submittedName>
</protein>
<dbReference type="InterPro" id="IPR036388">
    <property type="entry name" value="WH-like_DNA-bd_sf"/>
</dbReference>
<dbReference type="Pfam" id="PF03551">
    <property type="entry name" value="PadR"/>
    <property type="match status" value="1"/>
</dbReference>
<evidence type="ECO:0000313" key="2">
    <source>
        <dbReference type="EMBL" id="SCZ79124.1"/>
    </source>
</evidence>
<proteinExistence type="predicted"/>
<dbReference type="EMBL" id="FMWL01000006">
    <property type="protein sequence ID" value="SCZ79124.1"/>
    <property type="molecule type" value="Genomic_DNA"/>
</dbReference>